<dbReference type="InterPro" id="IPR036291">
    <property type="entry name" value="NAD(P)-bd_dom_sf"/>
</dbReference>
<sequence length="289" mass="30875">MAHDWPIPEPGPDQIQIRVTVTALNPHDQRSRDMGLFVNDNLPAILGNDVAGVVTAVGPHGTKFKPGDRIFTYGAMTADHAQKGLQQYALADEDFASLVPEGFSAHDVATLPEARTFDYAGTQVLIVGGGSNCGRFGVQLATLAGIGKIVVVGGNEEELKRFGATHVLNRHGGHDLVLQRIRDVVGDDLLFCYDAVNPPDAQLLGINALSHTKKGKLARLLSFGQPGGSHVPDKKVGFEVKNVLGLSLGKIVPLKYDVAAGLDADKVNDVLDRYRDGKPVVQTHLRISG</sequence>
<dbReference type="InterPro" id="IPR011032">
    <property type="entry name" value="GroES-like_sf"/>
</dbReference>
<accession>A0ABQ8FSR8</accession>
<keyword evidence="6" id="KW-1185">Reference proteome</keyword>
<organism evidence="5 6">
    <name type="scientific">Macrophomina phaseolina</name>
    <dbReference type="NCBI Taxonomy" id="35725"/>
    <lineage>
        <taxon>Eukaryota</taxon>
        <taxon>Fungi</taxon>
        <taxon>Dikarya</taxon>
        <taxon>Ascomycota</taxon>
        <taxon>Pezizomycotina</taxon>
        <taxon>Dothideomycetes</taxon>
        <taxon>Dothideomycetes incertae sedis</taxon>
        <taxon>Botryosphaeriales</taxon>
        <taxon>Botryosphaeriaceae</taxon>
        <taxon>Macrophomina</taxon>
    </lineage>
</organism>
<protein>
    <submittedName>
        <fullName evidence="5">Alcohol dehydrogenase</fullName>
    </submittedName>
</protein>
<comment type="similarity">
    <text evidence="1">Belongs to the zinc-containing alcohol dehydrogenase family.</text>
</comment>
<dbReference type="Pfam" id="PF00107">
    <property type="entry name" value="ADH_zinc_N"/>
    <property type="match status" value="1"/>
</dbReference>
<dbReference type="SUPFAM" id="SSF50129">
    <property type="entry name" value="GroES-like"/>
    <property type="match status" value="1"/>
</dbReference>
<keyword evidence="3" id="KW-0560">Oxidoreductase</keyword>
<evidence type="ECO:0000313" key="6">
    <source>
        <dbReference type="Proteomes" id="UP000774617"/>
    </source>
</evidence>
<proteinExistence type="inferred from homology"/>
<dbReference type="SUPFAM" id="SSF51735">
    <property type="entry name" value="NAD(P)-binding Rossmann-fold domains"/>
    <property type="match status" value="1"/>
</dbReference>
<evidence type="ECO:0000259" key="4">
    <source>
        <dbReference type="SMART" id="SM00829"/>
    </source>
</evidence>
<evidence type="ECO:0000256" key="1">
    <source>
        <dbReference type="ARBA" id="ARBA00008072"/>
    </source>
</evidence>
<dbReference type="InterPro" id="IPR013154">
    <property type="entry name" value="ADH-like_N"/>
</dbReference>
<evidence type="ECO:0000313" key="5">
    <source>
        <dbReference type="EMBL" id="KAH7009321.1"/>
    </source>
</evidence>
<dbReference type="PANTHER" id="PTHR45348">
    <property type="entry name" value="HYPOTHETICAL OXIDOREDUCTASE (EUROFUNG)"/>
    <property type="match status" value="1"/>
</dbReference>
<dbReference type="Gene3D" id="3.90.180.10">
    <property type="entry name" value="Medium-chain alcohol dehydrogenases, catalytic domain"/>
    <property type="match status" value="1"/>
</dbReference>
<dbReference type="EMBL" id="JAGTJR010000111">
    <property type="protein sequence ID" value="KAH7009321.1"/>
    <property type="molecule type" value="Genomic_DNA"/>
</dbReference>
<comment type="caution">
    <text evidence="5">The sequence shown here is derived from an EMBL/GenBank/DDBJ whole genome shotgun (WGS) entry which is preliminary data.</text>
</comment>
<feature type="domain" description="Enoyl reductase (ER)" evidence="4">
    <location>
        <begin position="3"/>
        <end position="244"/>
    </location>
</feature>
<comment type="subunit">
    <text evidence="2">Monomer.</text>
</comment>
<name>A0ABQ8FSR8_9PEZI</name>
<dbReference type="SMART" id="SM00829">
    <property type="entry name" value="PKS_ER"/>
    <property type="match status" value="1"/>
</dbReference>
<gene>
    <name evidence="5" type="ORF">B0J12DRAFT_714944</name>
</gene>
<reference evidence="5 6" key="1">
    <citation type="journal article" date="2021" name="Nat. Commun.">
        <title>Genetic determinants of endophytism in the Arabidopsis root mycobiome.</title>
        <authorList>
            <person name="Mesny F."/>
            <person name="Miyauchi S."/>
            <person name="Thiergart T."/>
            <person name="Pickel B."/>
            <person name="Atanasova L."/>
            <person name="Karlsson M."/>
            <person name="Huettel B."/>
            <person name="Barry K.W."/>
            <person name="Haridas S."/>
            <person name="Chen C."/>
            <person name="Bauer D."/>
            <person name="Andreopoulos W."/>
            <person name="Pangilinan J."/>
            <person name="LaButti K."/>
            <person name="Riley R."/>
            <person name="Lipzen A."/>
            <person name="Clum A."/>
            <person name="Drula E."/>
            <person name="Henrissat B."/>
            <person name="Kohler A."/>
            <person name="Grigoriev I.V."/>
            <person name="Martin F.M."/>
            <person name="Hacquard S."/>
        </authorList>
    </citation>
    <scope>NUCLEOTIDE SEQUENCE [LARGE SCALE GENOMIC DNA]</scope>
    <source>
        <strain evidence="5 6">MPI-SDFR-AT-0080</strain>
    </source>
</reference>
<evidence type="ECO:0000256" key="2">
    <source>
        <dbReference type="ARBA" id="ARBA00011245"/>
    </source>
</evidence>
<evidence type="ECO:0000256" key="3">
    <source>
        <dbReference type="ARBA" id="ARBA00023002"/>
    </source>
</evidence>
<dbReference type="Pfam" id="PF08240">
    <property type="entry name" value="ADH_N"/>
    <property type="match status" value="1"/>
</dbReference>
<dbReference type="InterPro" id="IPR013149">
    <property type="entry name" value="ADH-like_C"/>
</dbReference>
<dbReference type="InterPro" id="IPR020843">
    <property type="entry name" value="ER"/>
</dbReference>
<dbReference type="Gene3D" id="3.40.50.720">
    <property type="entry name" value="NAD(P)-binding Rossmann-like Domain"/>
    <property type="match status" value="1"/>
</dbReference>
<dbReference type="InterPro" id="IPR047122">
    <property type="entry name" value="Trans-enoyl_RdTase-like"/>
</dbReference>
<dbReference type="PANTHER" id="PTHR45348:SF2">
    <property type="entry name" value="ZINC-TYPE ALCOHOL DEHYDROGENASE-LIKE PROTEIN C2E1P3.01"/>
    <property type="match status" value="1"/>
</dbReference>
<dbReference type="Proteomes" id="UP000774617">
    <property type="component" value="Unassembled WGS sequence"/>
</dbReference>